<name>A0A2J7TK58_METSI</name>
<dbReference type="InterPro" id="IPR027417">
    <property type="entry name" value="P-loop_NTPase"/>
</dbReference>
<dbReference type="Gene3D" id="3.30.450.380">
    <property type="match status" value="1"/>
</dbReference>
<dbReference type="OrthoDB" id="9810761at2"/>
<feature type="domain" description="Bacterial type II secretion system protein E" evidence="3">
    <location>
        <begin position="104"/>
        <end position="379"/>
    </location>
</feature>
<reference evidence="4 5" key="1">
    <citation type="submission" date="2017-10" db="EMBL/GenBank/DDBJ databases">
        <title>Genome announcement of Methylocella silvestris TVC from permafrost.</title>
        <authorList>
            <person name="Wang J."/>
            <person name="Geng K."/>
            <person name="Ul-Haque F."/>
            <person name="Crombie A.T."/>
            <person name="Street L.E."/>
            <person name="Wookey P.A."/>
            <person name="Murrell J.C."/>
            <person name="Pratscher J."/>
        </authorList>
    </citation>
    <scope>NUCLEOTIDE SEQUENCE [LARGE SCALE GENOMIC DNA]</scope>
    <source>
        <strain evidence="4 5">TVC</strain>
    </source>
</reference>
<dbReference type="SUPFAM" id="SSF52540">
    <property type="entry name" value="P-loop containing nucleoside triphosphate hydrolases"/>
    <property type="match status" value="1"/>
</dbReference>
<comment type="similarity">
    <text evidence="1">Belongs to the GSP E family.</text>
</comment>
<dbReference type="Pfam" id="PF00437">
    <property type="entry name" value="T2SSE"/>
    <property type="match status" value="1"/>
</dbReference>
<dbReference type="InterPro" id="IPR001482">
    <property type="entry name" value="T2SS/T4SS_dom"/>
</dbReference>
<comment type="caution">
    <text evidence="4">The sequence shown here is derived from an EMBL/GenBank/DDBJ whole genome shotgun (WGS) entry which is preliminary data.</text>
</comment>
<dbReference type="Gene3D" id="3.40.50.300">
    <property type="entry name" value="P-loop containing nucleotide triphosphate hydrolases"/>
    <property type="match status" value="1"/>
</dbReference>
<proteinExistence type="inferred from homology"/>
<evidence type="ECO:0000313" key="4">
    <source>
        <dbReference type="EMBL" id="PNG27146.1"/>
    </source>
</evidence>
<protein>
    <submittedName>
        <fullName evidence="4">Pilus assembly protein CpaF</fullName>
    </submittedName>
</protein>
<feature type="region of interest" description="Disordered" evidence="2">
    <location>
        <begin position="1"/>
        <end position="28"/>
    </location>
</feature>
<dbReference type="Proteomes" id="UP000236286">
    <property type="component" value="Unassembled WGS sequence"/>
</dbReference>
<dbReference type="EMBL" id="PDZR01000003">
    <property type="protein sequence ID" value="PNG27146.1"/>
    <property type="molecule type" value="Genomic_DNA"/>
</dbReference>
<dbReference type="GO" id="GO:0016887">
    <property type="term" value="F:ATP hydrolysis activity"/>
    <property type="evidence" value="ECO:0007669"/>
    <property type="project" value="InterPro"/>
</dbReference>
<dbReference type="CDD" id="cd01130">
    <property type="entry name" value="VirB11-like_ATPase"/>
    <property type="match status" value="1"/>
</dbReference>
<evidence type="ECO:0000256" key="2">
    <source>
        <dbReference type="SAM" id="MobiDB-lite"/>
    </source>
</evidence>
<organism evidence="4 5">
    <name type="scientific">Methylocella silvestris</name>
    <dbReference type="NCBI Taxonomy" id="199596"/>
    <lineage>
        <taxon>Bacteria</taxon>
        <taxon>Pseudomonadati</taxon>
        <taxon>Pseudomonadota</taxon>
        <taxon>Alphaproteobacteria</taxon>
        <taxon>Hyphomicrobiales</taxon>
        <taxon>Beijerinckiaceae</taxon>
        <taxon>Methylocella</taxon>
    </lineage>
</organism>
<feature type="compositionally biased region" description="Polar residues" evidence="2">
    <location>
        <begin position="11"/>
        <end position="28"/>
    </location>
</feature>
<gene>
    <name evidence="4" type="ORF">CR492_05545</name>
</gene>
<evidence type="ECO:0000259" key="3">
    <source>
        <dbReference type="Pfam" id="PF00437"/>
    </source>
</evidence>
<dbReference type="PANTHER" id="PTHR30486:SF15">
    <property type="entry name" value="TYPE II_IV SECRETION SYSTEM ATPASE"/>
    <property type="match status" value="1"/>
</dbReference>
<dbReference type="PANTHER" id="PTHR30486">
    <property type="entry name" value="TWITCHING MOTILITY PROTEIN PILT"/>
    <property type="match status" value="1"/>
</dbReference>
<evidence type="ECO:0000256" key="1">
    <source>
        <dbReference type="ARBA" id="ARBA00006611"/>
    </source>
</evidence>
<dbReference type="InterPro" id="IPR050921">
    <property type="entry name" value="T4SS_GSP_E_ATPase"/>
</dbReference>
<sequence length="462" mass="50964">MGSFGRKNKGDSPTSHPEQAALTESASGSGATIAARSNIAAAKEFIRDQIFKRIEPLVAVRISNQELAIFVNQLVAEIANERKFLLNHDEQHTLATSIVDEMVGLGPIEPLLRDRTVADILVNGPRMIYVERRGKLELTNLQFRNDAHVLHVAQRIASSIGRRIDESSPMLDARLQDGSRVNVIIPPLSLKGPCVSIRKFSKTSLDFNSFIASGTVSPELAQALEIAARCRLNIIVSGGTGSGKTTMLNSLSRMIDHGERIITIEDAAELQLQQVHVVQLETRPQNIEGRGEINQRDLMRNALRMRPDRIIMGEVRGSEAFDMMQAMNTGHNGSMSTVHSNTARDALARIENMILMGVGNLPIRAIRAQIASAIDLVVQTERMRDGVRRVTEVMEVVGLEGDVITLGTLFKYKFQGENPDGSLKGYFEATKCRPRFLPRLEYFGLGSVFLQTLGADEKTLED</sequence>
<evidence type="ECO:0000313" key="5">
    <source>
        <dbReference type="Proteomes" id="UP000236286"/>
    </source>
</evidence>
<dbReference type="AlphaFoldDB" id="A0A2J7TK58"/>
<accession>A0A2J7TK58</accession>